<reference evidence="5 6" key="1">
    <citation type="journal article" date="2016" name="Nat. Commun.">
        <title>Thousands of microbial genomes shed light on interconnected biogeochemical processes in an aquifer system.</title>
        <authorList>
            <person name="Anantharaman K."/>
            <person name="Brown C.T."/>
            <person name="Hug L.A."/>
            <person name="Sharon I."/>
            <person name="Castelle C.J."/>
            <person name="Probst A.J."/>
            <person name="Thomas B.C."/>
            <person name="Singh A."/>
            <person name="Wilkins M.J."/>
            <person name="Karaoz U."/>
            <person name="Brodie E.L."/>
            <person name="Williams K.H."/>
            <person name="Hubbard S.S."/>
            <person name="Banfield J.F."/>
        </authorList>
    </citation>
    <scope>NUCLEOTIDE SEQUENCE [LARGE SCALE GENOMIC DNA]</scope>
</reference>
<name>A0A1F4UXT5_UNCKA</name>
<dbReference type="STRING" id="1802610.A2W32_05365"/>
<keyword evidence="2" id="KW-0547">Nucleotide-binding</keyword>
<dbReference type="Proteomes" id="UP000177371">
    <property type="component" value="Unassembled WGS sequence"/>
</dbReference>
<comment type="similarity">
    <text evidence="1">Belongs to the ABC transporter superfamily. Ycf16 family.</text>
</comment>
<gene>
    <name evidence="5" type="ORF">A2W32_05365</name>
</gene>
<evidence type="ECO:0000256" key="2">
    <source>
        <dbReference type="ARBA" id="ARBA00022741"/>
    </source>
</evidence>
<dbReference type="PANTHER" id="PTHR43204:SF1">
    <property type="entry name" value="ABC TRANSPORTER I FAMILY MEMBER 6, CHLOROPLASTIC"/>
    <property type="match status" value="1"/>
</dbReference>
<accession>A0A1F4UXT5</accession>
<comment type="caution">
    <text evidence="5">The sequence shown here is derived from an EMBL/GenBank/DDBJ whole genome shotgun (WGS) entry which is preliminary data.</text>
</comment>
<evidence type="ECO:0000256" key="3">
    <source>
        <dbReference type="ARBA" id="ARBA00022840"/>
    </source>
</evidence>
<dbReference type="PANTHER" id="PTHR43204">
    <property type="entry name" value="ABC TRANSPORTER I FAMILY MEMBER 6, CHLOROPLASTIC"/>
    <property type="match status" value="1"/>
</dbReference>
<protein>
    <submittedName>
        <fullName evidence="5">Fe-S cluster assembly ATPase SufC</fullName>
    </submittedName>
</protein>
<dbReference type="Pfam" id="PF00005">
    <property type="entry name" value="ABC_tran"/>
    <property type="match status" value="1"/>
</dbReference>
<dbReference type="GO" id="GO:0005524">
    <property type="term" value="F:ATP binding"/>
    <property type="evidence" value="ECO:0007669"/>
    <property type="project" value="UniProtKB-KW"/>
</dbReference>
<sequence length="248" mass="28087">MLKVNDLKVSIEGNRILNGINLEIKTGEIHALMGHNGSGKSTLAQVLMGHPGYKVEEGTVFFENQNLLELEPDQRANLGLFLSFQYPSEIGGVNISNYLRMLYNKRHNEKLSPVAFRKVLKEKMELLKMSGDLMNRYLNEGFSGGEKKRMEMLQMLVLEPKLAVLDETDSGLDIDALKIVTKAIEYLHKEKSMSVFLITHYSRVLKYLEPDTVHVMKDGQIVKSGGKDLAHQIEEHGYDYILDSNNGF</sequence>
<dbReference type="InterPro" id="IPR003439">
    <property type="entry name" value="ABC_transporter-like_ATP-bd"/>
</dbReference>
<evidence type="ECO:0000313" key="6">
    <source>
        <dbReference type="Proteomes" id="UP000177371"/>
    </source>
</evidence>
<keyword evidence="3" id="KW-0067">ATP-binding</keyword>
<evidence type="ECO:0000313" key="5">
    <source>
        <dbReference type="EMBL" id="OGC49741.1"/>
    </source>
</evidence>
<organism evidence="5 6">
    <name type="scientific">candidate division WWE3 bacterium RBG_16_37_10</name>
    <dbReference type="NCBI Taxonomy" id="1802610"/>
    <lineage>
        <taxon>Bacteria</taxon>
        <taxon>Katanobacteria</taxon>
    </lineage>
</organism>
<evidence type="ECO:0000256" key="1">
    <source>
        <dbReference type="ARBA" id="ARBA00006216"/>
    </source>
</evidence>
<dbReference type="InterPro" id="IPR017871">
    <property type="entry name" value="ABC_transporter-like_CS"/>
</dbReference>
<dbReference type="PROSITE" id="PS50893">
    <property type="entry name" value="ABC_TRANSPORTER_2"/>
    <property type="match status" value="1"/>
</dbReference>
<dbReference type="EMBL" id="MEUT01000044">
    <property type="protein sequence ID" value="OGC49741.1"/>
    <property type="molecule type" value="Genomic_DNA"/>
</dbReference>
<dbReference type="InterPro" id="IPR027417">
    <property type="entry name" value="P-loop_NTPase"/>
</dbReference>
<dbReference type="NCBIfam" id="TIGR01978">
    <property type="entry name" value="sufC"/>
    <property type="match status" value="1"/>
</dbReference>
<evidence type="ECO:0000259" key="4">
    <source>
        <dbReference type="PROSITE" id="PS50893"/>
    </source>
</evidence>
<feature type="domain" description="ABC transporter" evidence="4">
    <location>
        <begin position="2"/>
        <end position="243"/>
    </location>
</feature>
<dbReference type="SUPFAM" id="SSF52540">
    <property type="entry name" value="P-loop containing nucleoside triphosphate hydrolases"/>
    <property type="match status" value="1"/>
</dbReference>
<dbReference type="AlphaFoldDB" id="A0A1F4UXT5"/>
<proteinExistence type="inferred from homology"/>
<dbReference type="GO" id="GO:0016887">
    <property type="term" value="F:ATP hydrolysis activity"/>
    <property type="evidence" value="ECO:0007669"/>
    <property type="project" value="InterPro"/>
</dbReference>
<dbReference type="InterPro" id="IPR010230">
    <property type="entry name" value="FeS-cluster_ATPase_SufC"/>
</dbReference>
<dbReference type="CDD" id="cd03217">
    <property type="entry name" value="ABC_FeS_Assembly"/>
    <property type="match status" value="1"/>
</dbReference>
<dbReference type="PROSITE" id="PS00211">
    <property type="entry name" value="ABC_TRANSPORTER_1"/>
    <property type="match status" value="1"/>
</dbReference>
<dbReference type="Gene3D" id="3.40.50.300">
    <property type="entry name" value="P-loop containing nucleotide triphosphate hydrolases"/>
    <property type="match status" value="1"/>
</dbReference>